<dbReference type="CDD" id="cd06580">
    <property type="entry name" value="TM_PBP1_transp_TpRbsC_like"/>
    <property type="match status" value="1"/>
</dbReference>
<dbReference type="GO" id="GO:0005886">
    <property type="term" value="C:plasma membrane"/>
    <property type="evidence" value="ECO:0007669"/>
    <property type="project" value="UniProtKB-SubCell"/>
</dbReference>
<evidence type="ECO:0000256" key="4">
    <source>
        <dbReference type="ARBA" id="ARBA00022989"/>
    </source>
</evidence>
<dbReference type="AlphaFoldDB" id="A0A3A3Z1B9"/>
<protein>
    <submittedName>
        <fullName evidence="8">ABC transporter permease</fullName>
    </submittedName>
</protein>
<evidence type="ECO:0000256" key="3">
    <source>
        <dbReference type="ARBA" id="ARBA00022692"/>
    </source>
</evidence>
<comment type="subcellular location">
    <subcellularLocation>
        <location evidence="1">Cell membrane</location>
        <topology evidence="1">Multi-pass membrane protein</topology>
    </subcellularLocation>
</comment>
<feature type="transmembrane region" description="Helical" evidence="7">
    <location>
        <begin position="169"/>
        <end position="186"/>
    </location>
</feature>
<keyword evidence="5 7" id="KW-0472">Membrane</keyword>
<feature type="transmembrane region" description="Helical" evidence="7">
    <location>
        <begin position="108"/>
        <end position="127"/>
    </location>
</feature>
<feature type="transmembrane region" description="Helical" evidence="7">
    <location>
        <begin position="218"/>
        <end position="237"/>
    </location>
</feature>
<evidence type="ECO:0000256" key="1">
    <source>
        <dbReference type="ARBA" id="ARBA00004651"/>
    </source>
</evidence>
<comment type="caution">
    <text evidence="8">The sequence shown here is derived from an EMBL/GenBank/DDBJ whole genome shotgun (WGS) entry which is preliminary data.</text>
</comment>
<evidence type="ECO:0000256" key="6">
    <source>
        <dbReference type="SAM" id="MobiDB-lite"/>
    </source>
</evidence>
<sequence length="434" mass="44478">MVVSTVQAPGAPEAPQRPAERGGAVVGRSLRGPVTLLVLGLLAVLAFGLGSDAGATSRFGLSAPDDLVELPELALPTRATATLLAVAGVVLALLALRRALAGRPAARWSGPAYGLALVLSFLVWAVADEAVSLVNLLQGSLLLAVPLVFGAMGGVLCERAGVVNIAIEGQLLGGAFLSAVVATLLGTPYAGLVAAPVAGLAVAALLALFAIRYAVDQVIVGVVLNVLVTGVTSFLYGRLLSPEADTWNSPDTFQRIEVPVLGDIPLVGPILFDQSIIVYLMYATVVVIHVALFHSRWGLRVRAVGEHPKAADTVGIDVNRTRWRNVLLGGLVAGLGGAYFTLGAVGAFGKEMTAGQGFIALAALIFGRWSPLGALAAALLFGFANQLQSVLGILGTPIPSDLMLMAPYLATLFAVAGLVGKVRAPAADGVPYKP</sequence>
<dbReference type="Proteomes" id="UP000265614">
    <property type="component" value="Unassembled WGS sequence"/>
</dbReference>
<proteinExistence type="predicted"/>
<feature type="transmembrane region" description="Helical" evidence="7">
    <location>
        <begin position="133"/>
        <end position="157"/>
    </location>
</feature>
<dbReference type="GO" id="GO:0022857">
    <property type="term" value="F:transmembrane transporter activity"/>
    <property type="evidence" value="ECO:0007669"/>
    <property type="project" value="InterPro"/>
</dbReference>
<keyword evidence="4 7" id="KW-1133">Transmembrane helix</keyword>
<feature type="transmembrane region" description="Helical" evidence="7">
    <location>
        <begin position="276"/>
        <end position="293"/>
    </location>
</feature>
<keyword evidence="2" id="KW-1003">Cell membrane</keyword>
<evidence type="ECO:0000256" key="5">
    <source>
        <dbReference type="ARBA" id="ARBA00023136"/>
    </source>
</evidence>
<evidence type="ECO:0000313" key="9">
    <source>
        <dbReference type="Proteomes" id="UP000265614"/>
    </source>
</evidence>
<feature type="transmembrane region" description="Helical" evidence="7">
    <location>
        <begin position="358"/>
        <end position="381"/>
    </location>
</feature>
<feature type="region of interest" description="Disordered" evidence="6">
    <location>
        <begin position="1"/>
        <end position="22"/>
    </location>
</feature>
<feature type="transmembrane region" description="Helical" evidence="7">
    <location>
        <begin position="192"/>
        <end position="211"/>
    </location>
</feature>
<keyword evidence="9" id="KW-1185">Reference proteome</keyword>
<evidence type="ECO:0000256" key="7">
    <source>
        <dbReference type="SAM" id="Phobius"/>
    </source>
</evidence>
<feature type="transmembrane region" description="Helical" evidence="7">
    <location>
        <begin position="34"/>
        <end position="55"/>
    </location>
</feature>
<reference evidence="8 9" key="1">
    <citation type="submission" date="2018-09" db="EMBL/GenBank/DDBJ databases">
        <title>YIM 75000 draft genome.</title>
        <authorList>
            <person name="Tang S."/>
            <person name="Feng Y."/>
        </authorList>
    </citation>
    <scope>NUCLEOTIDE SEQUENCE [LARGE SCALE GENOMIC DNA]</scope>
    <source>
        <strain evidence="8 9">YIM 75000</strain>
    </source>
</reference>
<gene>
    <name evidence="8" type="ORF">D5H78_11500</name>
</gene>
<organism evidence="8 9">
    <name type="scientific">Vallicoccus soli</name>
    <dbReference type="NCBI Taxonomy" id="2339232"/>
    <lineage>
        <taxon>Bacteria</taxon>
        <taxon>Bacillati</taxon>
        <taxon>Actinomycetota</taxon>
        <taxon>Actinomycetes</taxon>
        <taxon>Motilibacterales</taxon>
        <taxon>Vallicoccaceae</taxon>
        <taxon>Vallicoccus</taxon>
    </lineage>
</organism>
<dbReference type="PANTHER" id="PTHR43370">
    <property type="entry name" value="SUGAR ABC TRANSPORTER INTEGRAL MEMBRANE PROTEIN-RELATED"/>
    <property type="match status" value="1"/>
</dbReference>
<feature type="transmembrane region" description="Helical" evidence="7">
    <location>
        <begin position="75"/>
        <end position="96"/>
    </location>
</feature>
<dbReference type="OrthoDB" id="9792579at2"/>
<dbReference type="InterPro" id="IPR001851">
    <property type="entry name" value="ABC_transp_permease"/>
</dbReference>
<accession>A0A3A3Z1B9</accession>
<keyword evidence="3 7" id="KW-0812">Transmembrane</keyword>
<dbReference type="Pfam" id="PF02653">
    <property type="entry name" value="BPD_transp_2"/>
    <property type="match status" value="1"/>
</dbReference>
<evidence type="ECO:0000313" key="8">
    <source>
        <dbReference type="EMBL" id="RJK95288.1"/>
    </source>
</evidence>
<name>A0A3A3Z1B9_9ACTN</name>
<feature type="transmembrane region" description="Helical" evidence="7">
    <location>
        <begin position="326"/>
        <end position="346"/>
    </location>
</feature>
<evidence type="ECO:0000256" key="2">
    <source>
        <dbReference type="ARBA" id="ARBA00022475"/>
    </source>
</evidence>
<dbReference type="EMBL" id="QZEZ01000005">
    <property type="protein sequence ID" value="RJK95288.1"/>
    <property type="molecule type" value="Genomic_DNA"/>
</dbReference>
<dbReference type="PANTHER" id="PTHR43370:SF1">
    <property type="entry name" value="GUANOSINE ABC TRANSPORTER PERMEASE PROTEIN NUPQ"/>
    <property type="match status" value="1"/>
</dbReference>